<dbReference type="Gene3D" id="3.10.20.90">
    <property type="entry name" value="Phosphatidylinositol 3-kinase Catalytic Subunit, Chain A, domain 1"/>
    <property type="match status" value="1"/>
</dbReference>
<dbReference type="InterPro" id="IPR053026">
    <property type="entry name" value="CDC42_GEF"/>
</dbReference>
<proteinExistence type="predicted"/>
<evidence type="ECO:0000313" key="2">
    <source>
        <dbReference type="Proteomes" id="UP001357485"/>
    </source>
</evidence>
<reference evidence="1 2" key="1">
    <citation type="submission" date="2023-08" db="EMBL/GenBank/DDBJ databases">
        <title>Black Yeasts Isolated from many extreme environments.</title>
        <authorList>
            <person name="Coleine C."/>
            <person name="Stajich J.E."/>
            <person name="Selbmann L."/>
        </authorList>
    </citation>
    <scope>NUCLEOTIDE SEQUENCE [LARGE SCALE GENOMIC DNA]</scope>
    <source>
        <strain evidence="1 2">CCFEE 536</strain>
    </source>
</reference>
<comment type="caution">
    <text evidence="1">The sequence shown here is derived from an EMBL/GenBank/DDBJ whole genome shotgun (WGS) entry which is preliminary data.</text>
</comment>
<dbReference type="PANTHER" id="PTHR47339">
    <property type="entry name" value="CELL DIVISION CONTROL PROTEIN 24"/>
    <property type="match status" value="1"/>
</dbReference>
<dbReference type="Proteomes" id="UP001357485">
    <property type="component" value="Unassembled WGS sequence"/>
</dbReference>
<sequence>MSPPPLSSTPVPGDMPAPTQLKVRVHAPSANQILSLVVPLNISFHTLKDRIDAKLQRSTSLSLSAGNVKLKYVDDNDFSDEDVQIAFETWREQVGLGQQLGQLGEIELYCQR</sequence>
<protein>
    <submittedName>
        <fullName evidence="1">Guanine nucleotide exchange factor for Cdc42p</fullName>
    </submittedName>
</protein>
<organism evidence="1 2">
    <name type="scientific">Cryomyces antarcticus</name>
    <dbReference type="NCBI Taxonomy" id="329879"/>
    <lineage>
        <taxon>Eukaryota</taxon>
        <taxon>Fungi</taxon>
        <taxon>Dikarya</taxon>
        <taxon>Ascomycota</taxon>
        <taxon>Pezizomycotina</taxon>
        <taxon>Dothideomycetes</taxon>
        <taxon>Dothideomycetes incertae sedis</taxon>
        <taxon>Cryomyces</taxon>
    </lineage>
</organism>
<keyword evidence="2" id="KW-1185">Reference proteome</keyword>
<accession>A0ABR0M395</accession>
<name>A0ABR0M395_9PEZI</name>
<dbReference type="EMBL" id="JAVRRA010002224">
    <property type="protein sequence ID" value="KAK5278169.1"/>
    <property type="molecule type" value="Genomic_DNA"/>
</dbReference>
<evidence type="ECO:0000313" key="1">
    <source>
        <dbReference type="EMBL" id="KAK5278169.1"/>
    </source>
</evidence>
<dbReference type="PANTHER" id="PTHR47339:SF1">
    <property type="entry name" value="CELL DIVISION CONTROL PROTEIN 24"/>
    <property type="match status" value="1"/>
</dbReference>
<gene>
    <name evidence="1" type="primary">CDC24_3</name>
    <name evidence="1" type="ORF">LTR16_008926</name>
</gene>
<dbReference type="SUPFAM" id="SSF54277">
    <property type="entry name" value="CAD &amp; PB1 domains"/>
    <property type="match status" value="1"/>
</dbReference>